<dbReference type="EMBL" id="BALE01000038">
    <property type="protein sequence ID" value="GAN55022.1"/>
    <property type="molecule type" value="Genomic_DNA"/>
</dbReference>
<evidence type="ECO:0000256" key="5">
    <source>
        <dbReference type="ARBA" id="ARBA00023222"/>
    </source>
</evidence>
<dbReference type="PANTHER" id="PTHR21022">
    <property type="entry name" value="PREPHENATE DEHYDRATASE P PROTEIN"/>
    <property type="match status" value="1"/>
</dbReference>
<dbReference type="Proteomes" id="UP000032679">
    <property type="component" value="Unassembled WGS sequence"/>
</dbReference>
<dbReference type="GO" id="GO:0005737">
    <property type="term" value="C:cytoplasm"/>
    <property type="evidence" value="ECO:0007669"/>
    <property type="project" value="TreeGrafter"/>
</dbReference>
<dbReference type="PROSITE" id="PS51171">
    <property type="entry name" value="PREPHENATE_DEHYDR_3"/>
    <property type="match status" value="1"/>
</dbReference>
<protein>
    <recommendedName>
        <fullName evidence="2">prephenate dehydratase</fullName>
        <ecNumber evidence="2">4.2.1.51</ecNumber>
    </recommendedName>
</protein>
<comment type="caution">
    <text evidence="11">The sequence shown here is derived from an EMBL/GenBank/DDBJ whole genome shotgun (WGS) entry which is preliminary data.</text>
</comment>
<dbReference type="InterPro" id="IPR008242">
    <property type="entry name" value="Chor_mutase/pphenate_deHydtase"/>
</dbReference>
<evidence type="ECO:0000313" key="12">
    <source>
        <dbReference type="Proteomes" id="UP000032679"/>
    </source>
</evidence>
<sequence>MKTIAFQGEAGAYSDLACRSARPGWATLPCMTFSDAIRAVRNGRADEAMLACENSLAGRVPEIHLLLPKAELQIVGEHFQRVEHCLLAVPGTELRSIRRLHSHPVALAQVRDLTEELGAIAVPQADTAGAAMLVAQWNRPEDAAIASTLAAELSGLEILRHNVEDASHNTTRFYIVARGRDWPPQAQAGIMTTLLFRVANTPGALNRVLSGLADGGINMTRLESYMLDGSFAATQFLVDIEGHPAHLPVARALSGMDQVCAEWTILGVYPASTHRAGLADLTRRDGGE</sequence>
<proteinExistence type="predicted"/>
<dbReference type="AlphaFoldDB" id="A0A0D6MMV7"/>
<reference evidence="11 12" key="1">
    <citation type="submission" date="2012-10" db="EMBL/GenBank/DDBJ databases">
        <title>Genome sequencing of Tanticharoenia sakaeratensis NBRC 103193.</title>
        <authorList>
            <person name="Azuma Y."/>
            <person name="Hadano H."/>
            <person name="Hirakawa H."/>
            <person name="Matsushita K."/>
        </authorList>
    </citation>
    <scope>NUCLEOTIDE SEQUENCE [LARGE SCALE GENOMIC DNA]</scope>
    <source>
        <strain evidence="11 12">NBRC 103193</strain>
    </source>
</reference>
<evidence type="ECO:0000256" key="1">
    <source>
        <dbReference type="ARBA" id="ARBA00004741"/>
    </source>
</evidence>
<dbReference type="PIRSF" id="PIRSF001500">
    <property type="entry name" value="Chor_mut_pdt_Ppr"/>
    <property type="match status" value="1"/>
</dbReference>
<dbReference type="GO" id="GO:0004664">
    <property type="term" value="F:prephenate dehydratase activity"/>
    <property type="evidence" value="ECO:0007669"/>
    <property type="project" value="UniProtKB-EC"/>
</dbReference>
<dbReference type="CDD" id="cd13631">
    <property type="entry name" value="PBP2_Ct-PDT_like"/>
    <property type="match status" value="1"/>
</dbReference>
<evidence type="ECO:0000256" key="3">
    <source>
        <dbReference type="ARBA" id="ARBA00022605"/>
    </source>
</evidence>
<feature type="site" description="Essential for prephenate dehydratase activity" evidence="8">
    <location>
        <position position="171"/>
    </location>
</feature>
<organism evidence="11 12">
    <name type="scientific">Tanticharoenia sakaeratensis NBRC 103193</name>
    <dbReference type="NCBI Taxonomy" id="1231623"/>
    <lineage>
        <taxon>Bacteria</taxon>
        <taxon>Pseudomonadati</taxon>
        <taxon>Pseudomonadota</taxon>
        <taxon>Alphaproteobacteria</taxon>
        <taxon>Acetobacterales</taxon>
        <taxon>Acetobacteraceae</taxon>
        <taxon>Tanticharoenia</taxon>
    </lineage>
</organism>
<keyword evidence="3" id="KW-0028">Amino-acid biosynthesis</keyword>
<evidence type="ECO:0000259" key="10">
    <source>
        <dbReference type="PROSITE" id="PS51671"/>
    </source>
</evidence>
<evidence type="ECO:0000256" key="4">
    <source>
        <dbReference type="ARBA" id="ARBA00023141"/>
    </source>
</evidence>
<evidence type="ECO:0000313" key="11">
    <source>
        <dbReference type="EMBL" id="GAN55022.1"/>
    </source>
</evidence>
<feature type="domain" description="Prephenate dehydratase" evidence="9">
    <location>
        <begin position="3"/>
        <end position="178"/>
    </location>
</feature>
<evidence type="ECO:0000256" key="2">
    <source>
        <dbReference type="ARBA" id="ARBA00013147"/>
    </source>
</evidence>
<dbReference type="PROSITE" id="PS51671">
    <property type="entry name" value="ACT"/>
    <property type="match status" value="1"/>
</dbReference>
<evidence type="ECO:0000256" key="7">
    <source>
        <dbReference type="ARBA" id="ARBA00047848"/>
    </source>
</evidence>
<dbReference type="RefSeq" id="WP_048849836.1">
    <property type="nucleotide sequence ID" value="NZ_BALE01000038.1"/>
</dbReference>
<dbReference type="SUPFAM" id="SSF53850">
    <property type="entry name" value="Periplasmic binding protein-like II"/>
    <property type="match status" value="1"/>
</dbReference>
<dbReference type="EC" id="4.2.1.51" evidence="2"/>
<dbReference type="Pfam" id="PF00800">
    <property type="entry name" value="PDT"/>
    <property type="match status" value="1"/>
</dbReference>
<feature type="domain" description="ACT" evidence="10">
    <location>
        <begin position="193"/>
        <end position="270"/>
    </location>
</feature>
<keyword evidence="12" id="KW-1185">Reference proteome</keyword>
<dbReference type="UniPathway" id="UPA00121">
    <property type="reaction ID" value="UER00345"/>
</dbReference>
<keyword evidence="5" id="KW-0584">Phenylalanine biosynthesis</keyword>
<comment type="catalytic activity">
    <reaction evidence="7">
        <text>prephenate + H(+) = 3-phenylpyruvate + CO2 + H2O</text>
        <dbReference type="Rhea" id="RHEA:21648"/>
        <dbReference type="ChEBI" id="CHEBI:15377"/>
        <dbReference type="ChEBI" id="CHEBI:15378"/>
        <dbReference type="ChEBI" id="CHEBI:16526"/>
        <dbReference type="ChEBI" id="CHEBI:18005"/>
        <dbReference type="ChEBI" id="CHEBI:29934"/>
        <dbReference type="EC" id="4.2.1.51"/>
    </reaction>
</comment>
<dbReference type="NCBIfam" id="NF008866">
    <property type="entry name" value="PRK11899.1"/>
    <property type="match status" value="1"/>
</dbReference>
<dbReference type="SUPFAM" id="SSF55021">
    <property type="entry name" value="ACT-like"/>
    <property type="match status" value="1"/>
</dbReference>
<dbReference type="CDD" id="cd04905">
    <property type="entry name" value="ACT_CM-PDT"/>
    <property type="match status" value="1"/>
</dbReference>
<evidence type="ECO:0000259" key="9">
    <source>
        <dbReference type="PROSITE" id="PS51171"/>
    </source>
</evidence>
<dbReference type="PANTHER" id="PTHR21022:SF19">
    <property type="entry name" value="PREPHENATE DEHYDRATASE-RELATED"/>
    <property type="match status" value="1"/>
</dbReference>
<dbReference type="InterPro" id="IPR002912">
    <property type="entry name" value="ACT_dom"/>
</dbReference>
<keyword evidence="4" id="KW-0057">Aromatic amino acid biosynthesis</keyword>
<dbReference type="InterPro" id="IPR045865">
    <property type="entry name" value="ACT-like_dom_sf"/>
</dbReference>
<comment type="pathway">
    <text evidence="1">Amino-acid biosynthesis; L-phenylalanine biosynthesis; phenylpyruvate from prephenate: step 1/1.</text>
</comment>
<dbReference type="Gene3D" id="3.30.70.260">
    <property type="match status" value="1"/>
</dbReference>
<dbReference type="OrthoDB" id="9802281at2"/>
<gene>
    <name evidence="11" type="ORF">Tasa_038_003</name>
</gene>
<keyword evidence="6" id="KW-0456">Lyase</keyword>
<dbReference type="STRING" id="1231623.Tasa_038_003"/>
<evidence type="ECO:0000256" key="8">
    <source>
        <dbReference type="PIRSR" id="PIRSR001500-2"/>
    </source>
</evidence>
<name>A0A0D6MMV7_9PROT</name>
<dbReference type="Gene3D" id="3.40.190.10">
    <property type="entry name" value="Periplasmic binding protein-like II"/>
    <property type="match status" value="2"/>
</dbReference>
<dbReference type="InterPro" id="IPR001086">
    <property type="entry name" value="Preph_deHydtase"/>
</dbReference>
<dbReference type="GO" id="GO:0009094">
    <property type="term" value="P:L-phenylalanine biosynthetic process"/>
    <property type="evidence" value="ECO:0007669"/>
    <property type="project" value="UniProtKB-UniPathway"/>
</dbReference>
<accession>A0A0D6MMV7</accession>
<evidence type="ECO:0000256" key="6">
    <source>
        <dbReference type="ARBA" id="ARBA00023239"/>
    </source>
</evidence>